<dbReference type="GO" id="GO:0003677">
    <property type="term" value="F:DNA binding"/>
    <property type="evidence" value="ECO:0007669"/>
    <property type="project" value="InterPro"/>
</dbReference>
<dbReference type="EMBL" id="KZ992455">
    <property type="protein sequence ID" value="RKP10389.1"/>
    <property type="molecule type" value="Genomic_DNA"/>
</dbReference>
<dbReference type="SUPFAM" id="SSF48019">
    <property type="entry name" value="post-AAA+ oligomerization domain-like"/>
    <property type="match status" value="1"/>
</dbReference>
<dbReference type="GO" id="GO:0000731">
    <property type="term" value="P:DNA synthesis involved in DNA repair"/>
    <property type="evidence" value="ECO:0007669"/>
    <property type="project" value="TreeGrafter"/>
</dbReference>
<dbReference type="InterPro" id="IPR008921">
    <property type="entry name" value="DNA_pol3_clamp-load_cplx_C"/>
</dbReference>
<keyword evidence="4" id="KW-0067">ATP-binding</keyword>
<dbReference type="Pfam" id="PF12002">
    <property type="entry name" value="MgsA_C"/>
    <property type="match status" value="1"/>
</dbReference>
<dbReference type="Pfam" id="PF16193">
    <property type="entry name" value="AAA_assoc_2"/>
    <property type="match status" value="1"/>
</dbReference>
<gene>
    <name evidence="7" type="ORF">THASP1DRAFT_12896</name>
</gene>
<dbReference type="GO" id="GO:0017116">
    <property type="term" value="F:single-stranded DNA helicase activity"/>
    <property type="evidence" value="ECO:0007669"/>
    <property type="project" value="TreeGrafter"/>
</dbReference>
<dbReference type="Gene3D" id="1.10.8.60">
    <property type="match status" value="1"/>
</dbReference>
<comment type="similarity">
    <text evidence="1">Belongs to the AAA ATPase family. RarA/MGS1/WRNIP1 subfamily.</text>
</comment>
<dbReference type="FunFam" id="3.40.50.300:FF:000137">
    <property type="entry name" value="Replication-associated recombination protein A"/>
    <property type="match status" value="1"/>
</dbReference>
<feature type="region of interest" description="Disordered" evidence="5">
    <location>
        <begin position="388"/>
        <end position="426"/>
    </location>
</feature>
<reference evidence="8" key="1">
    <citation type="journal article" date="2018" name="Nat. Microbiol.">
        <title>Leveraging single-cell genomics to expand the fungal tree of life.</title>
        <authorList>
            <person name="Ahrendt S.R."/>
            <person name="Quandt C.A."/>
            <person name="Ciobanu D."/>
            <person name="Clum A."/>
            <person name="Salamov A."/>
            <person name="Andreopoulos B."/>
            <person name="Cheng J.F."/>
            <person name="Woyke T."/>
            <person name="Pelin A."/>
            <person name="Henrissat B."/>
            <person name="Reynolds N.K."/>
            <person name="Benny G.L."/>
            <person name="Smith M.E."/>
            <person name="James T.Y."/>
            <person name="Grigoriev I.V."/>
        </authorList>
    </citation>
    <scope>NUCLEOTIDE SEQUENCE [LARGE SCALE GENOMIC DNA]</scope>
    <source>
        <strain evidence="8">RSA 1356</strain>
    </source>
</reference>
<dbReference type="InterPro" id="IPR032423">
    <property type="entry name" value="AAA_assoc_2"/>
</dbReference>
<dbReference type="STRING" id="78915.A0A4V1IXA6"/>
<keyword evidence="3" id="KW-0547">Nucleotide-binding</keyword>
<dbReference type="FunFam" id="1.20.272.10:FF:000001">
    <property type="entry name" value="Putative AAA family ATPase"/>
    <property type="match status" value="1"/>
</dbReference>
<dbReference type="GO" id="GO:0006271">
    <property type="term" value="P:DNA strand elongation involved in DNA replication"/>
    <property type="evidence" value="ECO:0007669"/>
    <property type="project" value="UniProtKB-ARBA"/>
</dbReference>
<dbReference type="InterPro" id="IPR021886">
    <property type="entry name" value="MgsA_C"/>
</dbReference>
<dbReference type="Gene3D" id="3.40.50.300">
    <property type="entry name" value="P-loop containing nucleotide triphosphate hydrolases"/>
    <property type="match status" value="1"/>
</dbReference>
<dbReference type="OrthoDB" id="10265467at2759"/>
<keyword evidence="2" id="KW-0235">DNA replication</keyword>
<dbReference type="Proteomes" id="UP000271241">
    <property type="component" value="Unassembled WGS sequence"/>
</dbReference>
<evidence type="ECO:0000259" key="6">
    <source>
        <dbReference type="SMART" id="SM00382"/>
    </source>
</evidence>
<evidence type="ECO:0000313" key="7">
    <source>
        <dbReference type="EMBL" id="RKP10389.1"/>
    </source>
</evidence>
<evidence type="ECO:0000256" key="3">
    <source>
        <dbReference type="ARBA" id="ARBA00022741"/>
    </source>
</evidence>
<dbReference type="SMART" id="SM00382">
    <property type="entry name" value="AAA"/>
    <property type="match status" value="1"/>
</dbReference>
<evidence type="ECO:0000313" key="8">
    <source>
        <dbReference type="Proteomes" id="UP000271241"/>
    </source>
</evidence>
<dbReference type="Pfam" id="PF00004">
    <property type="entry name" value="AAA"/>
    <property type="match status" value="1"/>
</dbReference>
<dbReference type="SUPFAM" id="SSF52540">
    <property type="entry name" value="P-loop containing nucleoside triphosphate hydrolases"/>
    <property type="match status" value="1"/>
</dbReference>
<dbReference type="GO" id="GO:0005634">
    <property type="term" value="C:nucleus"/>
    <property type="evidence" value="ECO:0007669"/>
    <property type="project" value="TreeGrafter"/>
</dbReference>
<dbReference type="InterPro" id="IPR003593">
    <property type="entry name" value="AAA+_ATPase"/>
</dbReference>
<dbReference type="InterPro" id="IPR003959">
    <property type="entry name" value="ATPase_AAA_core"/>
</dbReference>
<dbReference type="Gene3D" id="1.20.272.10">
    <property type="match status" value="1"/>
</dbReference>
<evidence type="ECO:0000256" key="2">
    <source>
        <dbReference type="ARBA" id="ARBA00022705"/>
    </source>
</evidence>
<accession>A0A4V1IXA6</accession>
<name>A0A4V1IXA6_9FUNG</name>
<evidence type="ECO:0000256" key="4">
    <source>
        <dbReference type="ARBA" id="ARBA00022840"/>
    </source>
</evidence>
<organism evidence="7 8">
    <name type="scientific">Thamnocephalis sphaerospora</name>
    <dbReference type="NCBI Taxonomy" id="78915"/>
    <lineage>
        <taxon>Eukaryota</taxon>
        <taxon>Fungi</taxon>
        <taxon>Fungi incertae sedis</taxon>
        <taxon>Zoopagomycota</taxon>
        <taxon>Zoopagomycotina</taxon>
        <taxon>Zoopagomycetes</taxon>
        <taxon>Zoopagales</taxon>
        <taxon>Sigmoideomycetaceae</taxon>
        <taxon>Thamnocephalis</taxon>
    </lineage>
</organism>
<protein>
    <submittedName>
        <fullName evidence="7">AAA ATPase central domain protein</fullName>
    </submittedName>
</protein>
<dbReference type="PANTHER" id="PTHR13779">
    <property type="entry name" value="WERNER HELICASE-INTERACTING PROTEIN 1 FAMILY MEMBER"/>
    <property type="match status" value="1"/>
</dbReference>
<keyword evidence="8" id="KW-1185">Reference proteome</keyword>
<evidence type="ECO:0000256" key="1">
    <source>
        <dbReference type="ARBA" id="ARBA00008959"/>
    </source>
</evidence>
<dbReference type="InterPro" id="IPR051314">
    <property type="entry name" value="AAA_ATPase_RarA/MGS1/WRNIP1"/>
</dbReference>
<evidence type="ECO:0000256" key="5">
    <source>
        <dbReference type="SAM" id="MobiDB-lite"/>
    </source>
</evidence>
<dbReference type="GO" id="GO:0005524">
    <property type="term" value="F:ATP binding"/>
    <property type="evidence" value="ECO:0007669"/>
    <property type="project" value="UniProtKB-KW"/>
</dbReference>
<dbReference type="InterPro" id="IPR027417">
    <property type="entry name" value="P-loop_NTPase"/>
</dbReference>
<dbReference type="AlphaFoldDB" id="A0A4V1IXA6"/>
<sequence>MPLSERLRPRTLDDLVGQHELIGPGRLLRQLIEADRIPSMILWGPPGTGKTSIARIIAEHTRSAFRELSGTMHNAADLRAAFDRAKNQLALTGQRTILFVDEIHRLNRAQQDLFLPHVERGSLVLIGATTENPSFRLCSALLSRCRVFTLQRLGKEDIRQILDRGAHILAQDANCTVEQDALDHLALMSDGDARVAAQALQVAASACTGGQLTKSDVQETFKKSHLLYDHAGEEHYNLASALIKSMRGSDANAATYWMGRMLSSGEDPLFIARRLLIFASEDVGLADNHALPLASATVQACQTLGRPECDYPLFHCAIYLAEAPKSVRVKKALMTVREAVESEEAWPVPLHLRNAPTLLMKNLGYGTEYKYPPDYNWEEEQSYLPEPLLGRQFVEPPAEAAPFRPNAASGRGSSNSDAGDQDMPAP</sequence>
<dbReference type="GO" id="GO:0016887">
    <property type="term" value="F:ATP hydrolysis activity"/>
    <property type="evidence" value="ECO:0007669"/>
    <property type="project" value="InterPro"/>
</dbReference>
<dbReference type="Gene3D" id="1.10.3710.10">
    <property type="entry name" value="DNA polymerase III clamp loader subunits, C-terminal domain"/>
    <property type="match status" value="1"/>
</dbReference>
<dbReference type="PANTHER" id="PTHR13779:SF7">
    <property type="entry name" value="ATPASE WRNIP1"/>
    <property type="match status" value="1"/>
</dbReference>
<proteinExistence type="inferred from homology"/>
<feature type="domain" description="AAA+ ATPase" evidence="6">
    <location>
        <begin position="36"/>
        <end position="153"/>
    </location>
</feature>
<dbReference type="CDD" id="cd00009">
    <property type="entry name" value="AAA"/>
    <property type="match status" value="1"/>
</dbReference>
<dbReference type="CDD" id="cd18139">
    <property type="entry name" value="HLD_clamp_RarA"/>
    <property type="match status" value="1"/>
</dbReference>
<dbReference type="GO" id="GO:0008047">
    <property type="term" value="F:enzyme activator activity"/>
    <property type="evidence" value="ECO:0007669"/>
    <property type="project" value="TreeGrafter"/>
</dbReference>